<organism evidence="3">
    <name type="scientific">Perkinsus marinus (strain ATCC 50983 / TXsc)</name>
    <dbReference type="NCBI Taxonomy" id="423536"/>
    <lineage>
        <taxon>Eukaryota</taxon>
        <taxon>Sar</taxon>
        <taxon>Alveolata</taxon>
        <taxon>Perkinsozoa</taxon>
        <taxon>Perkinsea</taxon>
        <taxon>Perkinsida</taxon>
        <taxon>Perkinsidae</taxon>
        <taxon>Perkinsus</taxon>
    </lineage>
</organism>
<dbReference type="RefSeq" id="XP_002773988.1">
    <property type="nucleotide sequence ID" value="XM_002773942.1"/>
</dbReference>
<dbReference type="SUPFAM" id="SSF50998">
    <property type="entry name" value="Quinoprotein alcohol dehydrogenase-like"/>
    <property type="match status" value="1"/>
</dbReference>
<dbReference type="AlphaFoldDB" id="C5LBI3"/>
<feature type="compositionally biased region" description="Low complexity" evidence="1">
    <location>
        <begin position="206"/>
        <end position="216"/>
    </location>
</feature>
<name>C5LBI3_PERM5</name>
<evidence type="ECO:0000256" key="1">
    <source>
        <dbReference type="SAM" id="MobiDB-lite"/>
    </source>
</evidence>
<sequence length="759" mass="81862">MLEYEAGYGDDFLAESSAYGGASQQTSMTLFMTKKVRKYFAAFMAGAAASYETRHYATQPTKRELRDLAGGNVIVADILNRIQYDFETGSAAFGKIRKELTVDQQQSRFTVLMDNPRKKKLCWYWTWGKPCLYGGHCKHPIEDYLNADVADLSSISFVEYDKKIVWARDGGESSAALWNHFAALFTSRRERRLKRSLMGASNGCLPSPSSRSHPSSANAPTSQIVTNLERAMADMCPDTWVAIMAFLTPVEALHTAVALASSKYTGVETCNGAVNASTGGLLDPRVLTSMIENFWPPAALLQRNHQKGTAISSLSPELIRFRDLTNATVYAYAVTIGAFAEYHKVFRKFSADSSSAEAAEEPSRHERSSEGLVALDAATGQSRPTKTMCINLGKSASFESPSSEGIGCIRHSRSIVACTVGNSEIFVFQLDGGKRAASTSKPCKRQCELLDIPPMNSSSAQDLLIHAGDGVLYWRDLHDPNLGILGRVPLGRAEHREGSWLAGLSMDIPNRQVTVGRSPDLPMGYSPCVGSIDIFDLETRELVTSWDLPWETGGLVALDRVDNPAYVVASTENSVVSAWDARIGGRGITVGELLAPPMPRAIAQRGHLVAVGTASAGAVLFDVRKPGRALVSGVGGPGLPCSHVAFSASTFTAWTSTSEANLASVYDLSPALVPIVELAELQQEVTAVSQPARRSAAEEFPSMPAPSGSPVLCVLGVRRPKHSGKGGMKHDLCIVTDVSDESVADGKREINVGEIRLPF</sequence>
<dbReference type="InParanoid" id="C5LBI3"/>
<keyword evidence="3" id="KW-1185">Reference proteome</keyword>
<gene>
    <name evidence="2" type="ORF">Pmar_PMAR011853</name>
</gene>
<dbReference type="InterPro" id="IPR011047">
    <property type="entry name" value="Quinoprotein_ADH-like_sf"/>
</dbReference>
<dbReference type="OrthoDB" id="459811at2759"/>
<dbReference type="GeneID" id="9043234"/>
<feature type="region of interest" description="Disordered" evidence="1">
    <location>
        <begin position="200"/>
        <end position="220"/>
    </location>
</feature>
<reference evidence="2 3" key="1">
    <citation type="submission" date="2008-07" db="EMBL/GenBank/DDBJ databases">
        <authorList>
            <person name="El-Sayed N."/>
            <person name="Caler E."/>
            <person name="Inman J."/>
            <person name="Amedeo P."/>
            <person name="Hass B."/>
            <person name="Wortman J."/>
        </authorList>
    </citation>
    <scope>NUCLEOTIDE SEQUENCE [LARGE SCALE GENOMIC DNA]</scope>
    <source>
        <strain evidence="3">ATCC 50983 / TXsc</strain>
    </source>
</reference>
<dbReference type="EMBL" id="GG680918">
    <property type="protein sequence ID" value="EER05804.1"/>
    <property type="molecule type" value="Genomic_DNA"/>
</dbReference>
<evidence type="ECO:0000313" key="2">
    <source>
        <dbReference type="EMBL" id="EER05804.1"/>
    </source>
</evidence>
<evidence type="ECO:0000313" key="3">
    <source>
        <dbReference type="Proteomes" id="UP000007800"/>
    </source>
</evidence>
<dbReference type="Proteomes" id="UP000007800">
    <property type="component" value="Unassembled WGS sequence"/>
</dbReference>
<accession>C5LBI3</accession>
<protein>
    <submittedName>
        <fullName evidence="2">Uncharacterized protein</fullName>
    </submittedName>
</protein>
<proteinExistence type="predicted"/>